<dbReference type="Proteomes" id="UP000061018">
    <property type="component" value="Chromosome"/>
</dbReference>
<protein>
    <submittedName>
        <fullName evidence="1">Uncharacterized protein</fullName>
    </submittedName>
</protein>
<dbReference type="AlphaFoldDB" id="A0A0K2AU12"/>
<dbReference type="KEGG" id="samb:SAM23877_3563"/>
<sequence>MEVTGTNRPRACPQLLRVTVLVPEPGTNPMCTNGAGFVQFHSVFRWVIAFSGNAR</sequence>
<proteinExistence type="predicted"/>
<organism evidence="1 2">
    <name type="scientific">Streptomyces ambofaciens (strain ATCC 23877 / 3486 / DSM 40053 / JCM 4204 / NBRC 12836 / NRRL B-2516)</name>
    <dbReference type="NCBI Taxonomy" id="278992"/>
    <lineage>
        <taxon>Bacteria</taxon>
        <taxon>Bacillati</taxon>
        <taxon>Actinomycetota</taxon>
        <taxon>Actinomycetes</taxon>
        <taxon>Kitasatosporales</taxon>
        <taxon>Streptomycetaceae</taxon>
        <taxon>Streptomyces</taxon>
    </lineage>
</organism>
<dbReference type="EMBL" id="CP012382">
    <property type="protein sequence ID" value="AKZ56610.1"/>
    <property type="molecule type" value="Genomic_DNA"/>
</dbReference>
<reference evidence="2" key="1">
    <citation type="journal article" date="2015" name="J. Biotechnol.">
        <title>Complete genome sequence of Streptomyces ambofaciens ATCC 23877, the spiramycin producer.</title>
        <authorList>
            <person name="Thibessard A."/>
            <person name="Haas D."/>
            <person name="Gerbaud C."/>
            <person name="Aigle B."/>
            <person name="Lautru S."/>
            <person name="Pernodet J.L."/>
            <person name="Leblond P."/>
        </authorList>
    </citation>
    <scope>NUCLEOTIDE SEQUENCE [LARGE SCALE GENOMIC DNA]</scope>
    <source>
        <strain evidence="2">ATCC 23877 / 3486 / DSM 40053 / JCM 4204 / NBRC 12836 / NRRL B-2516</strain>
    </source>
</reference>
<evidence type="ECO:0000313" key="1">
    <source>
        <dbReference type="EMBL" id="AKZ56610.1"/>
    </source>
</evidence>
<gene>
    <name evidence="1" type="ORF">SAM23877_3563</name>
</gene>
<accession>A0A0K2AU12</accession>
<evidence type="ECO:0000313" key="2">
    <source>
        <dbReference type="Proteomes" id="UP000061018"/>
    </source>
</evidence>
<name>A0A0K2AU12_STRA7</name>